<dbReference type="PANTHER" id="PTHR47832">
    <property type="entry name" value="DNA PHOTOLYASE"/>
    <property type="match status" value="1"/>
</dbReference>
<dbReference type="AlphaFoldDB" id="A0AAV3NY13"/>
<dbReference type="InterPro" id="IPR014729">
    <property type="entry name" value="Rossmann-like_a/b/a_fold"/>
</dbReference>
<keyword evidence="3" id="KW-1185">Reference proteome</keyword>
<comment type="caution">
    <text evidence="2">The sequence shown here is derived from an EMBL/GenBank/DDBJ whole genome shotgun (WGS) entry which is preliminary data.</text>
</comment>
<dbReference type="EMBL" id="BAABME010000617">
    <property type="protein sequence ID" value="GAA0144219.1"/>
    <property type="molecule type" value="Genomic_DNA"/>
</dbReference>
<dbReference type="InterPro" id="IPR006050">
    <property type="entry name" value="DNA_photolyase_N"/>
</dbReference>
<dbReference type="Gene3D" id="3.40.50.620">
    <property type="entry name" value="HUPs"/>
    <property type="match status" value="1"/>
</dbReference>
<organism evidence="2 3">
    <name type="scientific">Lithospermum erythrorhizon</name>
    <name type="common">Purple gromwell</name>
    <name type="synonym">Lithospermum officinale var. erythrorhizon</name>
    <dbReference type="NCBI Taxonomy" id="34254"/>
    <lineage>
        <taxon>Eukaryota</taxon>
        <taxon>Viridiplantae</taxon>
        <taxon>Streptophyta</taxon>
        <taxon>Embryophyta</taxon>
        <taxon>Tracheophyta</taxon>
        <taxon>Spermatophyta</taxon>
        <taxon>Magnoliopsida</taxon>
        <taxon>eudicotyledons</taxon>
        <taxon>Gunneridae</taxon>
        <taxon>Pentapetalae</taxon>
        <taxon>asterids</taxon>
        <taxon>lamiids</taxon>
        <taxon>Boraginales</taxon>
        <taxon>Boraginaceae</taxon>
        <taxon>Boraginoideae</taxon>
        <taxon>Lithospermeae</taxon>
        <taxon>Lithospermum</taxon>
    </lineage>
</organism>
<evidence type="ECO:0000313" key="2">
    <source>
        <dbReference type="EMBL" id="GAA0144219.1"/>
    </source>
</evidence>
<proteinExistence type="predicted"/>
<dbReference type="Gene3D" id="3.40.50.1820">
    <property type="entry name" value="alpha/beta hydrolase"/>
    <property type="match status" value="1"/>
</dbReference>
<dbReference type="InterPro" id="IPR029058">
    <property type="entry name" value="AB_hydrolase_fold"/>
</dbReference>
<dbReference type="SUPFAM" id="SSF52425">
    <property type="entry name" value="Cryptochrome/photolyase, N-terminal domain"/>
    <property type="match status" value="1"/>
</dbReference>
<dbReference type="InterPro" id="IPR000073">
    <property type="entry name" value="AB_hydrolase_1"/>
</dbReference>
<dbReference type="Pfam" id="PF12697">
    <property type="entry name" value="Abhydrolase_6"/>
    <property type="match status" value="1"/>
</dbReference>
<sequence length="695" mass="78302">MSLLFSPHFTSLLNSRKYSVCFNKRITKFGCFDVKMRVNSASVDSAAIVWYKHDLRIDDHPGVVAASKHRTVVPLYVCDHRILSRFSDEMLEFLIISLKDLRKSLKEQGSNLMIRFGNAESIIIELAGEVKATSIYVEEEVEYDLLKMVDILKDGFAKLSSREACRRVETWRAPLYDVENLMDLPGSFHDFKKLKRPILPPLSSSKLPGPVMDLHWGELPMVDDLKNLCKRSGNPRVKWLSVREVSEMEAQQNNAASVAAMASLDKVTENNFVDVMYKSDKRKVIRNTTFVTEKGNFVGGGTDLVLNALAGYLRYLEGTPRDDWQEVHQKLREAESREGASFGALFGPALHIGIISRRRVYSEALKYEKERNGGFLSPFGYSAVTVSASVNTVCSMEWYWILALKDQSSTGGHLTYRIWRWNGHIIHYTVAGNSGPAILLVHGFGAFLEHYRDNINQLAQDGNRVWAITLPGFGKSEKPNIVYTELMWAEVLKDFIVEVVREEVHLVGNSIGGYFISLVAGLWPVLAQSVVLLNTAGNIIPGYSVRPSFKAKKTSVAARLGARLLLLYLRLNIKSIVKSCYPSKPDRADDWLVKEMLRASHDPGGIVLLESIFSFDLSIPLNYLLRGFDGRVLVIQGMKDPLSDSKSKSAMFREHCQGIVIRELDAGHCPHDEQPDEVNYIIHNWILALEDKEEG</sequence>
<gene>
    <name evidence="2" type="ORF">LIER_04724</name>
</gene>
<protein>
    <submittedName>
        <fullName evidence="2">DNA metabolism protein</fullName>
    </submittedName>
</protein>
<evidence type="ECO:0000259" key="1">
    <source>
        <dbReference type="PROSITE" id="PS51645"/>
    </source>
</evidence>
<name>A0AAV3NY13_LITER</name>
<reference evidence="2 3" key="1">
    <citation type="submission" date="2024-01" db="EMBL/GenBank/DDBJ databases">
        <title>The complete chloroplast genome sequence of Lithospermum erythrorhizon: insights into the phylogenetic relationship among Boraginaceae species and the maternal lineages of purple gromwells.</title>
        <authorList>
            <person name="Okada T."/>
            <person name="Watanabe K."/>
        </authorList>
    </citation>
    <scope>NUCLEOTIDE SEQUENCE [LARGE SCALE GENOMIC DNA]</scope>
</reference>
<dbReference type="PROSITE" id="PS51645">
    <property type="entry name" value="PHR_CRY_ALPHA_BETA"/>
    <property type="match status" value="1"/>
</dbReference>
<evidence type="ECO:0000313" key="3">
    <source>
        <dbReference type="Proteomes" id="UP001454036"/>
    </source>
</evidence>
<dbReference type="GO" id="GO:0016787">
    <property type="term" value="F:hydrolase activity"/>
    <property type="evidence" value="ECO:0007669"/>
    <property type="project" value="UniProtKB-ARBA"/>
</dbReference>
<feature type="domain" description="Photolyase/cryptochrome alpha/beta" evidence="1">
    <location>
        <begin position="45"/>
        <end position="176"/>
    </location>
</feature>
<dbReference type="PANTHER" id="PTHR47832:SF1">
    <property type="entry name" value="DNA PHOTOLYASE"/>
    <property type="match status" value="1"/>
</dbReference>
<dbReference type="Pfam" id="PF00875">
    <property type="entry name" value="DNA_photolyase"/>
    <property type="match status" value="1"/>
</dbReference>
<dbReference type="Proteomes" id="UP001454036">
    <property type="component" value="Unassembled WGS sequence"/>
</dbReference>
<dbReference type="InterPro" id="IPR036155">
    <property type="entry name" value="Crypto/Photolyase_N_sf"/>
</dbReference>
<dbReference type="SUPFAM" id="SSF53474">
    <property type="entry name" value="alpha/beta-Hydrolases"/>
    <property type="match status" value="1"/>
</dbReference>
<accession>A0AAV3NY13</accession>